<dbReference type="InterPro" id="IPR050908">
    <property type="entry name" value="SmbC-like"/>
</dbReference>
<dbReference type="InterPro" id="IPR029442">
    <property type="entry name" value="GyrI-like"/>
</dbReference>
<evidence type="ECO:0000256" key="1">
    <source>
        <dbReference type="ARBA" id="ARBA00023015"/>
    </source>
</evidence>
<dbReference type="GO" id="GO:0043565">
    <property type="term" value="F:sequence-specific DNA binding"/>
    <property type="evidence" value="ECO:0007669"/>
    <property type="project" value="InterPro"/>
</dbReference>
<dbReference type="Pfam" id="PF12833">
    <property type="entry name" value="HTH_18"/>
    <property type="match status" value="1"/>
</dbReference>
<evidence type="ECO:0000256" key="2">
    <source>
        <dbReference type="ARBA" id="ARBA00023125"/>
    </source>
</evidence>
<dbReference type="InterPro" id="IPR009057">
    <property type="entry name" value="Homeodomain-like_sf"/>
</dbReference>
<name>X1GWW5_9ZZZZ</name>
<dbReference type="PANTHER" id="PTHR40055:SF1">
    <property type="entry name" value="TRANSCRIPTIONAL REGULATOR YGIV-RELATED"/>
    <property type="match status" value="1"/>
</dbReference>
<dbReference type="Gene3D" id="1.10.10.60">
    <property type="entry name" value="Homeodomain-like"/>
    <property type="match status" value="2"/>
</dbReference>
<dbReference type="SUPFAM" id="SSF46689">
    <property type="entry name" value="Homeodomain-like"/>
    <property type="match status" value="1"/>
</dbReference>
<dbReference type="SMART" id="SM00342">
    <property type="entry name" value="HTH_ARAC"/>
    <property type="match status" value="1"/>
</dbReference>
<organism evidence="5">
    <name type="scientific">marine sediment metagenome</name>
    <dbReference type="NCBI Taxonomy" id="412755"/>
    <lineage>
        <taxon>unclassified sequences</taxon>
        <taxon>metagenomes</taxon>
        <taxon>ecological metagenomes</taxon>
    </lineage>
</organism>
<dbReference type="SUPFAM" id="SSF55136">
    <property type="entry name" value="Probable bacterial effector-binding domain"/>
    <property type="match status" value="1"/>
</dbReference>
<evidence type="ECO:0000313" key="5">
    <source>
        <dbReference type="EMBL" id="GAH61652.1"/>
    </source>
</evidence>
<keyword evidence="2" id="KW-0238">DNA-binding</keyword>
<dbReference type="InterPro" id="IPR018060">
    <property type="entry name" value="HTH_AraC"/>
</dbReference>
<dbReference type="Gene3D" id="3.20.80.10">
    <property type="entry name" value="Regulatory factor, effector binding domain"/>
    <property type="match status" value="1"/>
</dbReference>
<dbReference type="PROSITE" id="PS01124">
    <property type="entry name" value="HTH_ARAC_FAMILY_2"/>
    <property type="match status" value="1"/>
</dbReference>
<dbReference type="Pfam" id="PF06445">
    <property type="entry name" value="GyrI-like"/>
    <property type="match status" value="1"/>
</dbReference>
<evidence type="ECO:0000259" key="4">
    <source>
        <dbReference type="PROSITE" id="PS01124"/>
    </source>
</evidence>
<dbReference type="GO" id="GO:0003700">
    <property type="term" value="F:DNA-binding transcription factor activity"/>
    <property type="evidence" value="ECO:0007669"/>
    <property type="project" value="InterPro"/>
</dbReference>
<sequence length="260" mass="29357">SYHFHRIFRGMVGESLKEYVRRLRLERAAMQLKRSGETVTHVAFEAGYETHEAFTRAFRAMFGESPSQFRSNRSAVAFAKAPSGVHYDPRGNPEDFQIPRAGGEEMKVEIKKVEPKRVAFMRHVGPYLECGPTWERLLAWMGSHGLLRPGTPFIGICHDDPEVTPPEKIRYDACVPVDEDFEPEGDVGVQVIAGGEYAVTTHFGPYERLGETYAKLCGQWVPQSGRQLRASPCFDVYLNDPESTKPEDLLTDIHVPLESE</sequence>
<dbReference type="PANTHER" id="PTHR40055">
    <property type="entry name" value="TRANSCRIPTIONAL REGULATOR YGIV-RELATED"/>
    <property type="match status" value="1"/>
</dbReference>
<comment type="caution">
    <text evidence="5">The sequence shown here is derived from an EMBL/GenBank/DDBJ whole genome shotgun (WGS) entry which is preliminary data.</text>
</comment>
<feature type="domain" description="HTH araC/xylS-type" evidence="4">
    <location>
        <begin position="1"/>
        <end position="72"/>
    </location>
</feature>
<protein>
    <recommendedName>
        <fullName evidence="4">HTH araC/xylS-type domain-containing protein</fullName>
    </recommendedName>
</protein>
<proteinExistence type="predicted"/>
<keyword evidence="1" id="KW-0805">Transcription regulation</keyword>
<dbReference type="AlphaFoldDB" id="X1GWW5"/>
<dbReference type="SMART" id="SM00871">
    <property type="entry name" value="AraC_E_bind"/>
    <property type="match status" value="1"/>
</dbReference>
<accession>X1GWW5</accession>
<dbReference type="InterPro" id="IPR011256">
    <property type="entry name" value="Reg_factor_effector_dom_sf"/>
</dbReference>
<feature type="non-terminal residue" evidence="5">
    <location>
        <position position="1"/>
    </location>
</feature>
<gene>
    <name evidence="5" type="ORF">S03H2_31380</name>
</gene>
<dbReference type="EMBL" id="BARU01019024">
    <property type="protein sequence ID" value="GAH61652.1"/>
    <property type="molecule type" value="Genomic_DNA"/>
</dbReference>
<dbReference type="InterPro" id="IPR020449">
    <property type="entry name" value="Tscrpt_reg_AraC-type_HTH"/>
</dbReference>
<dbReference type="InterPro" id="IPR010499">
    <property type="entry name" value="AraC_E-bd"/>
</dbReference>
<keyword evidence="3" id="KW-0804">Transcription</keyword>
<dbReference type="PRINTS" id="PR00032">
    <property type="entry name" value="HTHARAC"/>
</dbReference>
<evidence type="ECO:0000256" key="3">
    <source>
        <dbReference type="ARBA" id="ARBA00023163"/>
    </source>
</evidence>
<reference evidence="5" key="1">
    <citation type="journal article" date="2014" name="Front. Microbiol.">
        <title>High frequency of phylogenetically diverse reductive dehalogenase-homologous genes in deep subseafloor sedimentary metagenomes.</title>
        <authorList>
            <person name="Kawai M."/>
            <person name="Futagami T."/>
            <person name="Toyoda A."/>
            <person name="Takaki Y."/>
            <person name="Nishi S."/>
            <person name="Hori S."/>
            <person name="Arai W."/>
            <person name="Tsubouchi T."/>
            <person name="Morono Y."/>
            <person name="Uchiyama I."/>
            <person name="Ito T."/>
            <person name="Fujiyama A."/>
            <person name="Inagaki F."/>
            <person name="Takami H."/>
        </authorList>
    </citation>
    <scope>NUCLEOTIDE SEQUENCE</scope>
    <source>
        <strain evidence="5">Expedition CK06-06</strain>
    </source>
</reference>